<feature type="domain" description="M23ase beta-sheet core" evidence="3">
    <location>
        <begin position="586"/>
        <end position="652"/>
    </location>
</feature>
<dbReference type="InterPro" id="IPR016047">
    <property type="entry name" value="M23ase_b-sheet_dom"/>
</dbReference>
<feature type="compositionally biased region" description="Polar residues" evidence="1">
    <location>
        <begin position="78"/>
        <end position="89"/>
    </location>
</feature>
<evidence type="ECO:0000313" key="5">
    <source>
        <dbReference type="Proteomes" id="UP000768567"/>
    </source>
</evidence>
<dbReference type="PANTHER" id="PTHR21666:SF270">
    <property type="entry name" value="MUREIN HYDROLASE ACTIVATOR ENVC"/>
    <property type="match status" value="1"/>
</dbReference>
<reference evidence="4 5" key="1">
    <citation type="submission" date="2020-10" db="EMBL/GenBank/DDBJ databases">
        <title>ChiBAC.</title>
        <authorList>
            <person name="Zenner C."/>
            <person name="Hitch T.C.A."/>
            <person name="Clavel T."/>
        </authorList>
    </citation>
    <scope>NUCLEOTIDE SEQUENCE [LARGE SCALE GENOMIC DNA]</scope>
    <source>
        <strain evidence="4 5">DSM 109015</strain>
    </source>
</reference>
<feature type="compositionally biased region" description="Basic residues" evidence="1">
    <location>
        <begin position="59"/>
        <end position="72"/>
    </location>
</feature>
<evidence type="ECO:0000313" key="4">
    <source>
        <dbReference type="EMBL" id="MBE5038292.1"/>
    </source>
</evidence>
<keyword evidence="2" id="KW-1133">Transmembrane helix</keyword>
<dbReference type="SUPFAM" id="SSF51261">
    <property type="entry name" value="Duplicated hybrid motif"/>
    <property type="match status" value="1"/>
</dbReference>
<dbReference type="PANTHER" id="PTHR21666">
    <property type="entry name" value="PEPTIDASE-RELATED"/>
    <property type="match status" value="1"/>
</dbReference>
<feature type="region of interest" description="Disordered" evidence="1">
    <location>
        <begin position="1"/>
        <end position="192"/>
    </location>
</feature>
<dbReference type="Gene3D" id="2.70.70.10">
    <property type="entry name" value="Glucose Permease (Domain IIA)"/>
    <property type="match status" value="1"/>
</dbReference>
<comment type="caution">
    <text evidence="4">The sequence shown here is derived from an EMBL/GenBank/DDBJ whole genome shotgun (WGS) entry which is preliminary data.</text>
</comment>
<name>A0ABR9R5V8_9FIRM</name>
<gene>
    <name evidence="4" type="ORF">INF35_10890</name>
</gene>
<evidence type="ECO:0000259" key="3">
    <source>
        <dbReference type="Pfam" id="PF01551"/>
    </source>
</evidence>
<feature type="region of interest" description="Disordered" evidence="1">
    <location>
        <begin position="219"/>
        <end position="247"/>
    </location>
</feature>
<keyword evidence="2" id="KW-0472">Membrane</keyword>
<evidence type="ECO:0000256" key="1">
    <source>
        <dbReference type="SAM" id="MobiDB-lite"/>
    </source>
</evidence>
<feature type="compositionally biased region" description="Polar residues" evidence="1">
    <location>
        <begin position="36"/>
        <end position="47"/>
    </location>
</feature>
<keyword evidence="5" id="KW-1185">Reference proteome</keyword>
<organism evidence="4 5">
    <name type="scientific">Gemmiger gallinarum</name>
    <dbReference type="NCBI Taxonomy" id="2779354"/>
    <lineage>
        <taxon>Bacteria</taxon>
        <taxon>Bacillati</taxon>
        <taxon>Bacillota</taxon>
        <taxon>Clostridia</taxon>
        <taxon>Eubacteriales</taxon>
        <taxon>Gemmiger</taxon>
    </lineage>
</organism>
<feature type="compositionally biased region" description="Basic and acidic residues" evidence="1">
    <location>
        <begin position="121"/>
        <end position="154"/>
    </location>
</feature>
<feature type="compositionally biased region" description="Acidic residues" evidence="1">
    <location>
        <begin position="231"/>
        <end position="241"/>
    </location>
</feature>
<dbReference type="InterPro" id="IPR050570">
    <property type="entry name" value="Cell_wall_metabolism_enzyme"/>
</dbReference>
<sequence length="682" mass="72167">MSEEKQENTAQQGTGKTSHAAQQPTRDGGGEKPDNTTKAGNASASSGQDRKKSGGTSSSRRRRKRRSSHKGHSGSGAAGQNQNKSSQQPKGDAGEKAGGSKQRAEQSVTAAAAPAQAGEPAPEKKPLTTEELRKEEVRRALEKQSEQDKERASQPREPQQPESPPAWPVQGTEEAGSSEGNGKGGEPSPDALDEAQQARLAEITRTVQVSVEQILAGAEQAAGENGSDSAAADDLDDDTSDEPLTAADRAGSMGRSLVRWLVLVLGGILIIAMVGVGWLYCNASDEDLPQITITFDGQTVETASYSWHVPVVGNSFKRTYSKTFHRDPVELTEMVDTSSPSLSVSPSGYETMLTITDENDEEIFSGSLIEYRKFSFPANGSYTAELVVSTETGSSQNAAITGKQTYLFQFTIGIRPSVRLNTRSVVQGGVASVRVSNLQSDQAPTLSGTLDGTDFVKLGDAWVAFVPIPYDQALGGYVLQVTADGYTENLELSVTAGSFGYSDVSSTRSRVSPYIGEEDYPEEVKALLDVADPELYWTESGFVQPFLRSIDVAMAYGAPEYVGRTRTERNGGIDNGTGRVAENVVVETRWGDTIISPADGRVLLAGDLGGTAGNTIVIEHGGGVKTIFFGLGSVGVKAGDMVEQGESIGTTVTRTIVEVRVGDVAVEPLSILRGENAALQAG</sequence>
<accession>A0ABR9R5V8</accession>
<evidence type="ECO:0000256" key="2">
    <source>
        <dbReference type="SAM" id="Phobius"/>
    </source>
</evidence>
<proteinExistence type="predicted"/>
<dbReference type="CDD" id="cd12797">
    <property type="entry name" value="M23_peptidase"/>
    <property type="match status" value="1"/>
</dbReference>
<keyword evidence="2" id="KW-0812">Transmembrane</keyword>
<dbReference type="InterPro" id="IPR011055">
    <property type="entry name" value="Dup_hybrid_motif"/>
</dbReference>
<feature type="compositionally biased region" description="Low complexity" evidence="1">
    <location>
        <begin position="110"/>
        <end position="120"/>
    </location>
</feature>
<dbReference type="Proteomes" id="UP000768567">
    <property type="component" value="Unassembled WGS sequence"/>
</dbReference>
<feature type="compositionally biased region" description="Polar residues" evidence="1">
    <location>
        <begin position="8"/>
        <end position="25"/>
    </location>
</feature>
<dbReference type="EMBL" id="JADCKC010000003">
    <property type="protein sequence ID" value="MBE5038292.1"/>
    <property type="molecule type" value="Genomic_DNA"/>
</dbReference>
<dbReference type="RefSeq" id="WP_193502348.1">
    <property type="nucleotide sequence ID" value="NZ_JADCKC010000003.1"/>
</dbReference>
<protein>
    <submittedName>
        <fullName evidence="4">Peptidoglycan DD-metalloendopeptidase family protein</fullName>
    </submittedName>
</protein>
<dbReference type="Pfam" id="PF01551">
    <property type="entry name" value="Peptidase_M23"/>
    <property type="match status" value="1"/>
</dbReference>
<feature type="transmembrane region" description="Helical" evidence="2">
    <location>
        <begin position="257"/>
        <end position="280"/>
    </location>
</feature>